<dbReference type="Gene3D" id="3.90.132.10">
    <property type="entry name" value="Leishmanolysin , domain 2"/>
    <property type="match status" value="1"/>
</dbReference>
<evidence type="ECO:0000256" key="7">
    <source>
        <dbReference type="ARBA" id="ARBA00022801"/>
    </source>
</evidence>
<keyword evidence="10 15" id="KW-0482">Metalloprotease</keyword>
<name>A0A7G2CPF2_9TRYP</name>
<keyword evidence="14" id="KW-0325">Glycoprotein</keyword>
<keyword evidence="11 17" id="KW-0472">Membrane</keyword>
<evidence type="ECO:0000256" key="8">
    <source>
        <dbReference type="ARBA" id="ARBA00022833"/>
    </source>
</evidence>
<comment type="subcellular location">
    <subcellularLocation>
        <location evidence="2">Membrane</location>
    </subcellularLocation>
</comment>
<evidence type="ECO:0000256" key="10">
    <source>
        <dbReference type="ARBA" id="ARBA00023049"/>
    </source>
</evidence>
<evidence type="ECO:0000256" key="9">
    <source>
        <dbReference type="ARBA" id="ARBA00022889"/>
    </source>
</evidence>
<evidence type="ECO:0000256" key="15">
    <source>
        <dbReference type="PIRSR" id="PIRSR601577-2"/>
    </source>
</evidence>
<evidence type="ECO:0000256" key="1">
    <source>
        <dbReference type="ARBA" id="ARBA00001249"/>
    </source>
</evidence>
<dbReference type="GO" id="GO:0007155">
    <property type="term" value="P:cell adhesion"/>
    <property type="evidence" value="ECO:0007669"/>
    <property type="project" value="UniProtKB-KW"/>
</dbReference>
<keyword evidence="4 16" id="KW-0645">Protease</keyword>
<dbReference type="Pfam" id="PF01457">
    <property type="entry name" value="Peptidase_M8"/>
    <property type="match status" value="1"/>
</dbReference>
<evidence type="ECO:0000256" key="16">
    <source>
        <dbReference type="RuleBase" id="RU366077"/>
    </source>
</evidence>
<evidence type="ECO:0000256" key="17">
    <source>
        <dbReference type="SAM" id="Phobius"/>
    </source>
</evidence>
<proteinExistence type="inferred from homology"/>
<dbReference type="AlphaFoldDB" id="A0A7G2CPF2"/>
<dbReference type="PRINTS" id="PR00782">
    <property type="entry name" value="LSHMANOLYSIN"/>
</dbReference>
<protein>
    <recommendedName>
        <fullName evidence="16">Leishmanolysin-like peptidase</fullName>
        <ecNumber evidence="16">3.4.24.-</ecNumber>
    </recommendedName>
</protein>
<keyword evidence="6 16" id="KW-0732">Signal</keyword>
<evidence type="ECO:0000256" key="14">
    <source>
        <dbReference type="ARBA" id="ARBA00023180"/>
    </source>
</evidence>
<comment type="catalytic activity">
    <reaction evidence="1">
        <text>Preference for hydrophobic residues at P1 and P1' and basic residues at P2' and P3'. A model nonapeptide is cleaved at -Ala-Tyr-|-Leu-Lys-Lys-.</text>
        <dbReference type="EC" id="3.4.24.36"/>
    </reaction>
</comment>
<evidence type="ECO:0000256" key="3">
    <source>
        <dbReference type="ARBA" id="ARBA00005860"/>
    </source>
</evidence>
<comment type="cofactor">
    <cofactor evidence="15 16">
        <name>Zn(2+)</name>
        <dbReference type="ChEBI" id="CHEBI:29105"/>
    </cofactor>
    <text evidence="15 16">Binds 1 zinc ion per subunit.</text>
</comment>
<dbReference type="PANTHER" id="PTHR10942:SF0">
    <property type="entry name" value="LEISHMANOLYSIN-LIKE PEPTIDASE"/>
    <property type="match status" value="1"/>
</dbReference>
<evidence type="ECO:0000256" key="5">
    <source>
        <dbReference type="ARBA" id="ARBA00022723"/>
    </source>
</evidence>
<evidence type="ECO:0000313" key="19">
    <source>
        <dbReference type="Proteomes" id="UP000515908"/>
    </source>
</evidence>
<evidence type="ECO:0000256" key="2">
    <source>
        <dbReference type="ARBA" id="ARBA00004370"/>
    </source>
</evidence>
<feature type="transmembrane region" description="Helical" evidence="17">
    <location>
        <begin position="490"/>
        <end position="507"/>
    </location>
</feature>
<dbReference type="OrthoDB" id="262619at2759"/>
<feature type="signal peptide" evidence="16">
    <location>
        <begin position="1"/>
        <end position="19"/>
    </location>
</feature>
<feature type="binding site" evidence="15">
    <location>
        <position position="209"/>
    </location>
    <ligand>
        <name>Zn(2+)</name>
        <dbReference type="ChEBI" id="CHEBI:29105"/>
        <note>catalytic</note>
    </ligand>
</feature>
<keyword evidence="7 16" id="KW-0378">Hydrolase</keyword>
<keyword evidence="13" id="KW-1015">Disulfide bond</keyword>
<keyword evidence="17" id="KW-0812">Transmembrane</keyword>
<feature type="binding site" evidence="15">
    <location>
        <position position="213"/>
    </location>
    <ligand>
        <name>Zn(2+)</name>
        <dbReference type="ChEBI" id="CHEBI:29105"/>
        <note>catalytic</note>
    </ligand>
</feature>
<gene>
    <name evidence="18" type="ORF">ADEAN_000835800</name>
</gene>
<dbReference type="SUPFAM" id="SSF55486">
    <property type="entry name" value="Metalloproteases ('zincins'), catalytic domain"/>
    <property type="match status" value="1"/>
</dbReference>
<dbReference type="Gene3D" id="2.10.55.10">
    <property type="entry name" value="Leishmanolysin domain 3"/>
    <property type="match status" value="1"/>
</dbReference>
<keyword evidence="9" id="KW-0130">Cell adhesion</keyword>
<dbReference type="GO" id="GO:0006508">
    <property type="term" value="P:proteolysis"/>
    <property type="evidence" value="ECO:0007669"/>
    <property type="project" value="UniProtKB-KW"/>
</dbReference>
<keyword evidence="19" id="KW-1185">Reference proteome</keyword>
<evidence type="ECO:0000256" key="11">
    <source>
        <dbReference type="ARBA" id="ARBA00023136"/>
    </source>
</evidence>
<evidence type="ECO:0000256" key="12">
    <source>
        <dbReference type="ARBA" id="ARBA00023145"/>
    </source>
</evidence>
<evidence type="ECO:0000256" key="4">
    <source>
        <dbReference type="ARBA" id="ARBA00022670"/>
    </source>
</evidence>
<keyword evidence="5 15" id="KW-0479">Metal-binding</keyword>
<dbReference type="Gene3D" id="3.10.170.20">
    <property type="match status" value="1"/>
</dbReference>
<dbReference type="EC" id="3.4.24.-" evidence="16"/>
<dbReference type="GO" id="GO:0004222">
    <property type="term" value="F:metalloendopeptidase activity"/>
    <property type="evidence" value="ECO:0007669"/>
    <property type="project" value="UniProtKB-UniRule"/>
</dbReference>
<feature type="binding site" evidence="15">
    <location>
        <position position="271"/>
    </location>
    <ligand>
        <name>Zn(2+)</name>
        <dbReference type="ChEBI" id="CHEBI:29105"/>
        <note>catalytic</note>
    </ligand>
</feature>
<dbReference type="EMBL" id="LR877162">
    <property type="protein sequence ID" value="CAD2220834.1"/>
    <property type="molecule type" value="Genomic_DNA"/>
</dbReference>
<reference evidence="18 19" key="1">
    <citation type="submission" date="2020-08" db="EMBL/GenBank/DDBJ databases">
        <authorList>
            <person name="Newling K."/>
            <person name="Davey J."/>
            <person name="Forrester S."/>
        </authorList>
    </citation>
    <scope>NUCLEOTIDE SEQUENCE [LARGE SCALE GENOMIC DNA]</scope>
    <source>
        <strain evidence="19">Crithidia deanei Carvalho (ATCC PRA-265)</strain>
    </source>
</reference>
<sequence length="508" mass="56753">MRPAIVVVALLLSCSTVLAEHTCIYGLVRLQQAQSGTVPSGKEKEYSRLTENQFEAARYLKFYSDFSNLYETDTLCERAGQTRSTLLGESITCAEEDVLTDEKRDILEHYIIPEATSLISSAVKATYSGTLSFNPPQNSPCRLFKIPEALQQEINADVILLVGAAPLLTPSVWSTPCEFFSFSNDFRAAVNVPPRMIKRDNKSVRAVAHQLIHILSGDFLSRSYAYLPQYDERGKTTCAYSFTQAVNAAREHYGCEPMTRVELASCEDLIHWSPRTAKDDLMSAVANDMMYMTAITLATLETVGAYAVNYNKVERMPFGYKSGCDFLQKPCLVDGKSLFPDIWADHDNRVRCTPDRLAIGTSDTVRNRSQRCVSNIYDYFGDGMCNDEAAFDYCPRFLPTTYCVNSESTVGRCINEASDSGAECFDIICDYTAKTFLIVQYTTSKVAPIVSCSEGSTFASRGKQYTCPRYVDMCPYKGAGYTQKSNSVTFNLYIPFAVLAFLLFCCWM</sequence>
<dbReference type="PANTHER" id="PTHR10942">
    <property type="entry name" value="LEISHMANOLYSIN-LIKE PEPTIDASE"/>
    <property type="match status" value="1"/>
</dbReference>
<dbReference type="GO" id="GO:0016020">
    <property type="term" value="C:membrane"/>
    <property type="evidence" value="ECO:0007669"/>
    <property type="project" value="UniProtKB-SubCell"/>
</dbReference>
<evidence type="ECO:0000256" key="13">
    <source>
        <dbReference type="ARBA" id="ARBA00023157"/>
    </source>
</evidence>
<feature type="chain" id="PRO_5029037947" description="Leishmanolysin-like peptidase" evidence="16">
    <location>
        <begin position="20"/>
        <end position="508"/>
    </location>
</feature>
<keyword evidence="17" id="KW-1133">Transmembrane helix</keyword>
<evidence type="ECO:0000256" key="6">
    <source>
        <dbReference type="ARBA" id="ARBA00022729"/>
    </source>
</evidence>
<dbReference type="Proteomes" id="UP000515908">
    <property type="component" value="Chromosome 18"/>
</dbReference>
<comment type="similarity">
    <text evidence="3 16">Belongs to the peptidase M8 family.</text>
</comment>
<accession>A0A7G2CPF2</accession>
<keyword evidence="8 15" id="KW-0862">Zinc</keyword>
<keyword evidence="12" id="KW-0865">Zymogen</keyword>
<organism evidence="18 19">
    <name type="scientific">Angomonas deanei</name>
    <dbReference type="NCBI Taxonomy" id="59799"/>
    <lineage>
        <taxon>Eukaryota</taxon>
        <taxon>Discoba</taxon>
        <taxon>Euglenozoa</taxon>
        <taxon>Kinetoplastea</taxon>
        <taxon>Metakinetoplastina</taxon>
        <taxon>Trypanosomatida</taxon>
        <taxon>Trypanosomatidae</taxon>
        <taxon>Strigomonadinae</taxon>
        <taxon>Angomonas</taxon>
    </lineage>
</organism>
<evidence type="ECO:0000313" key="18">
    <source>
        <dbReference type="EMBL" id="CAD2220834.1"/>
    </source>
</evidence>
<dbReference type="InterPro" id="IPR001577">
    <property type="entry name" value="Peptidase_M8"/>
</dbReference>
<dbReference type="GO" id="GO:0005737">
    <property type="term" value="C:cytoplasm"/>
    <property type="evidence" value="ECO:0007669"/>
    <property type="project" value="TreeGrafter"/>
</dbReference>
<dbReference type="VEuPathDB" id="TriTrypDB:ADEAN_000835800"/>
<dbReference type="GO" id="GO:0046872">
    <property type="term" value="F:metal ion binding"/>
    <property type="evidence" value="ECO:0007669"/>
    <property type="project" value="UniProtKB-KW"/>
</dbReference>